<keyword evidence="2" id="KW-1185">Reference proteome</keyword>
<evidence type="ECO:0000313" key="1">
    <source>
        <dbReference type="EMBL" id="CAI9177434.1"/>
    </source>
</evidence>
<evidence type="ECO:0000313" key="2">
    <source>
        <dbReference type="Proteomes" id="UP001176941"/>
    </source>
</evidence>
<sequence>MLLPPRGAGGKAPEYRMCQVQEMKEMKLGDEVYVPLLDRLETTLSRMVWGPGSLSRIRREDGVWEHGTSRWPVTVSSHHLKANSCDVTTASFSDGCLWSVGGTTLPAGGGIPLVTTQQPFELTRQQMLQTSSKADSVSAKCVKGQQASERSCRSPSQTLFVVDSR</sequence>
<proteinExistence type="predicted"/>
<reference evidence="1" key="1">
    <citation type="submission" date="2023-04" db="EMBL/GenBank/DDBJ databases">
        <authorList>
            <consortium name="ELIXIR-Norway"/>
        </authorList>
    </citation>
    <scope>NUCLEOTIDE SEQUENCE [LARGE SCALE GENOMIC DNA]</scope>
</reference>
<gene>
    <name evidence="1" type="ORF">MRATA1EN1_LOCUS26396</name>
</gene>
<dbReference type="EMBL" id="OX459943">
    <property type="protein sequence ID" value="CAI9177434.1"/>
    <property type="molecule type" value="Genomic_DNA"/>
</dbReference>
<protein>
    <submittedName>
        <fullName evidence="1">Uncharacterized protein</fullName>
    </submittedName>
</protein>
<accession>A0ABN9A0F9</accession>
<dbReference type="Proteomes" id="UP001176941">
    <property type="component" value="Chromosome 7"/>
</dbReference>
<organism evidence="1 2">
    <name type="scientific">Rangifer tarandus platyrhynchus</name>
    <name type="common">Svalbard reindeer</name>
    <dbReference type="NCBI Taxonomy" id="3082113"/>
    <lineage>
        <taxon>Eukaryota</taxon>
        <taxon>Metazoa</taxon>
        <taxon>Chordata</taxon>
        <taxon>Craniata</taxon>
        <taxon>Vertebrata</taxon>
        <taxon>Euteleostomi</taxon>
        <taxon>Mammalia</taxon>
        <taxon>Eutheria</taxon>
        <taxon>Laurasiatheria</taxon>
        <taxon>Artiodactyla</taxon>
        <taxon>Ruminantia</taxon>
        <taxon>Pecora</taxon>
        <taxon>Cervidae</taxon>
        <taxon>Odocoileinae</taxon>
        <taxon>Rangifer</taxon>
    </lineage>
</organism>
<name>A0ABN9A0F9_RANTA</name>